<dbReference type="Pfam" id="PF01323">
    <property type="entry name" value="DSBA"/>
    <property type="match status" value="1"/>
</dbReference>
<dbReference type="AlphaFoldDB" id="A0A6L8KF24"/>
<dbReference type="CDD" id="cd03019">
    <property type="entry name" value="DsbA_DsbA"/>
    <property type="match status" value="1"/>
</dbReference>
<evidence type="ECO:0000256" key="5">
    <source>
        <dbReference type="ARBA" id="ARBA00023284"/>
    </source>
</evidence>
<evidence type="ECO:0000313" key="7">
    <source>
        <dbReference type="EMBL" id="MYM24374.1"/>
    </source>
</evidence>
<keyword evidence="8" id="KW-1185">Reference proteome</keyword>
<dbReference type="InterPro" id="IPR001853">
    <property type="entry name" value="DSBA-like_thioredoxin_dom"/>
</dbReference>
<dbReference type="InterPro" id="IPR036249">
    <property type="entry name" value="Thioredoxin-like_sf"/>
</dbReference>
<dbReference type="PANTHER" id="PTHR35891">
    <property type="entry name" value="THIOL:DISULFIDE INTERCHANGE PROTEIN DSBA"/>
    <property type="match status" value="1"/>
</dbReference>
<gene>
    <name evidence="7" type="ORF">GTP46_17145</name>
</gene>
<dbReference type="Proteomes" id="UP000479335">
    <property type="component" value="Unassembled WGS sequence"/>
</dbReference>
<organism evidence="7 8">
    <name type="scientific">Duganella flavida</name>
    <dbReference type="NCBI Taxonomy" id="2692175"/>
    <lineage>
        <taxon>Bacteria</taxon>
        <taxon>Pseudomonadati</taxon>
        <taxon>Pseudomonadota</taxon>
        <taxon>Betaproteobacteria</taxon>
        <taxon>Burkholderiales</taxon>
        <taxon>Oxalobacteraceae</taxon>
        <taxon>Telluria group</taxon>
        <taxon>Duganella</taxon>
    </lineage>
</organism>
<name>A0A6L8KF24_9BURK</name>
<comment type="similarity">
    <text evidence="1">Belongs to the thioredoxin family. DsbA subfamily.</text>
</comment>
<dbReference type="GO" id="GO:0016491">
    <property type="term" value="F:oxidoreductase activity"/>
    <property type="evidence" value="ECO:0007669"/>
    <property type="project" value="InterPro"/>
</dbReference>
<dbReference type="Gene3D" id="3.40.30.10">
    <property type="entry name" value="Glutaredoxin"/>
    <property type="match status" value="2"/>
</dbReference>
<accession>A0A6L8KF24</accession>
<dbReference type="PANTHER" id="PTHR35891:SF3">
    <property type="entry name" value="THIOL:DISULFIDE INTERCHANGE PROTEIN DSBL"/>
    <property type="match status" value="1"/>
</dbReference>
<dbReference type="InterPro" id="IPR023205">
    <property type="entry name" value="DsbA/DsbL"/>
</dbReference>
<reference evidence="7 8" key="1">
    <citation type="submission" date="2019-12" db="EMBL/GenBank/DDBJ databases">
        <title>Novel species isolated from a subtropical stream in China.</title>
        <authorList>
            <person name="Lu H."/>
        </authorList>
    </citation>
    <scope>NUCLEOTIDE SEQUENCE [LARGE SCALE GENOMIC DNA]</scope>
    <source>
        <strain evidence="7 8">FT135W</strain>
    </source>
</reference>
<keyword evidence="5" id="KW-0676">Redox-active center</keyword>
<keyword evidence="4" id="KW-1015">Disulfide bond</keyword>
<evidence type="ECO:0000256" key="1">
    <source>
        <dbReference type="ARBA" id="ARBA00005791"/>
    </source>
</evidence>
<dbReference type="InterPro" id="IPR050824">
    <property type="entry name" value="Thiol_disulfide_DsbA"/>
</dbReference>
<dbReference type="SUPFAM" id="SSF52833">
    <property type="entry name" value="Thioredoxin-like"/>
    <property type="match status" value="1"/>
</dbReference>
<evidence type="ECO:0000256" key="4">
    <source>
        <dbReference type="ARBA" id="ARBA00023157"/>
    </source>
</evidence>
<evidence type="ECO:0000313" key="8">
    <source>
        <dbReference type="Proteomes" id="UP000479335"/>
    </source>
</evidence>
<evidence type="ECO:0000259" key="6">
    <source>
        <dbReference type="Pfam" id="PF01323"/>
    </source>
</evidence>
<proteinExistence type="inferred from homology"/>
<feature type="domain" description="DSBA-like thioredoxin" evidence="6">
    <location>
        <begin position="105"/>
        <end position="197"/>
    </location>
</feature>
<comment type="caution">
    <text evidence="7">The sequence shown here is derived from an EMBL/GenBank/DDBJ whole genome shotgun (WGS) entry which is preliminary data.</text>
</comment>
<evidence type="ECO:0000256" key="2">
    <source>
        <dbReference type="ARBA" id="ARBA00013831"/>
    </source>
</evidence>
<dbReference type="EMBL" id="WWCN01000010">
    <property type="protein sequence ID" value="MYM24374.1"/>
    <property type="molecule type" value="Genomic_DNA"/>
</dbReference>
<keyword evidence="3" id="KW-0732">Signal</keyword>
<sequence>MPSFDISITHRIMLKPLHRYSAFAIISLLVACAPADQSASQSGYAVLDAGLTPPAASASSAEVVEFFMYSCGHCYRLEAPLNAWSQQRGAIRFRRIPMAFSVRDEPLQRLYYVVQSQPNAELLHRRIFSAIHQQKIVLDSESAIADYMVQLGIARTDFLAAYRGPVVQQQVEHALALRHSYAIRAVPTLVVADRFVTSPAMVESSAAAADPSLSIEHATTRMLDYLLAKAEKADPPQPGDHHEKP</sequence>
<dbReference type="RefSeq" id="WP_161007841.1">
    <property type="nucleotide sequence ID" value="NZ_WWCN01000010.1"/>
</dbReference>
<evidence type="ECO:0000256" key="3">
    <source>
        <dbReference type="ARBA" id="ARBA00022729"/>
    </source>
</evidence>
<protein>
    <recommendedName>
        <fullName evidence="2">Thiol:disulfide interchange protein DsbA</fullName>
    </recommendedName>
</protein>